<keyword evidence="1" id="KW-0732">Signal</keyword>
<reference evidence="3 4" key="1">
    <citation type="submission" date="2013-08" db="EMBL/GenBank/DDBJ databases">
        <authorList>
            <person name="Huang J."/>
            <person name="Wang G."/>
        </authorList>
    </citation>
    <scope>NUCLEOTIDE SEQUENCE [LARGE SCALE GENOMIC DNA]</scope>
    <source>
        <strain evidence="3 4">BH030004</strain>
    </source>
</reference>
<feature type="domain" description="SLH" evidence="2">
    <location>
        <begin position="86"/>
        <end position="144"/>
    </location>
</feature>
<dbReference type="eggNOG" id="COG4632">
    <property type="taxonomic scope" value="Bacteria"/>
</dbReference>
<organism evidence="3 4">
    <name type="scientific">Pontibacillus marinus BH030004 = DSM 16465</name>
    <dbReference type="NCBI Taxonomy" id="1385511"/>
    <lineage>
        <taxon>Bacteria</taxon>
        <taxon>Bacillati</taxon>
        <taxon>Bacillota</taxon>
        <taxon>Bacilli</taxon>
        <taxon>Bacillales</taxon>
        <taxon>Bacillaceae</taxon>
        <taxon>Pontibacillus</taxon>
    </lineage>
</organism>
<dbReference type="SUPFAM" id="SSF101898">
    <property type="entry name" value="NHL repeat"/>
    <property type="match status" value="1"/>
</dbReference>
<dbReference type="InterPro" id="IPR053369">
    <property type="entry name" value="SrfA-induced_signal"/>
</dbReference>
<dbReference type="InterPro" id="IPR011042">
    <property type="entry name" value="6-blade_b-propeller_TolB-like"/>
</dbReference>
<evidence type="ECO:0000313" key="3">
    <source>
        <dbReference type="EMBL" id="KGX91261.1"/>
    </source>
</evidence>
<evidence type="ECO:0000313" key="4">
    <source>
        <dbReference type="Proteomes" id="UP000030403"/>
    </source>
</evidence>
<evidence type="ECO:0000256" key="1">
    <source>
        <dbReference type="ARBA" id="ARBA00022729"/>
    </source>
</evidence>
<accession>A0A0A5GDG2</accession>
<dbReference type="Pfam" id="PF16472">
    <property type="entry name" value="DUF5050"/>
    <property type="match status" value="1"/>
</dbReference>
<evidence type="ECO:0000259" key="2">
    <source>
        <dbReference type="PROSITE" id="PS51272"/>
    </source>
</evidence>
<dbReference type="EMBL" id="AVPF01000003">
    <property type="protein sequence ID" value="KGX91261.1"/>
    <property type="molecule type" value="Genomic_DNA"/>
</dbReference>
<dbReference type="PANTHER" id="PTHR32256">
    <property type="match status" value="1"/>
</dbReference>
<dbReference type="PROSITE" id="PS51272">
    <property type="entry name" value="SLH"/>
    <property type="match status" value="2"/>
</dbReference>
<dbReference type="STRING" id="1385511.GCA_000425225_00823"/>
<feature type="domain" description="SLH" evidence="2">
    <location>
        <begin position="145"/>
        <end position="208"/>
    </location>
</feature>
<dbReference type="Pfam" id="PF00395">
    <property type="entry name" value="SLH"/>
    <property type="match status" value="3"/>
</dbReference>
<dbReference type="OrthoDB" id="5845122at2"/>
<dbReference type="InterPro" id="IPR032485">
    <property type="entry name" value="LRP1-like_beta_prop"/>
</dbReference>
<dbReference type="AlphaFoldDB" id="A0A0A5GDG2"/>
<dbReference type="RefSeq" id="WP_051254982.1">
    <property type="nucleotide sequence ID" value="NZ_AULJ01000008.1"/>
</dbReference>
<proteinExistence type="predicted"/>
<dbReference type="InterPro" id="IPR001119">
    <property type="entry name" value="SLH_dom"/>
</dbReference>
<dbReference type="PANTHER" id="PTHR32256:SF17">
    <property type="entry name" value="EGF-LIKE DOMAIN-CONTAINING PROTEIN"/>
    <property type="match status" value="1"/>
</dbReference>
<sequence>MNVKRIIIGILVFLTVLHTDLPEVTAEKTTTFQDLVRFEEEIQYLHNLEVINGFSETTFKPLAEIKRVDAVRMIIREMEVDLSEVQDPNFTDVPKGFSGYKEIAKAKELQIINGVGNGKFAPNAPLTRAQMAKILSEAYDLQSQTEVAFTDVNEKHWAKAYISALASNRITIGYPDDTFRPKKNITRQEFSAFLARHLNEAFVPHEYGNKLSNIINSGNFAKSGDWVYFGDAGIWKVSENERYVNRVASDQENNVAFLNVIGDWIYYSNAQDNLSIYKVKKDGSDRQKLVNAPAMYLHVVDDWMYYTNPEKEAIYKAKTDGSQLVKITETSSPYTSAVHQGWIYYVDSKSGGFYRIKTDGTQKTKLTSEMVTYFAVYEDKMYYVNEFDQNHLYKMNLDGSQQEKVLDESMIGFNISDERVYYISRENGSLNTCSLDGTVHEELDANGYGGSVMIHGDWLYYSMYKEDGTYQWYKIRKNGEDRHQFPVTITFSEVQKEEQTK</sequence>
<protein>
    <recommendedName>
        <fullName evidence="2">SLH domain-containing protein</fullName>
    </recommendedName>
</protein>
<keyword evidence="4" id="KW-1185">Reference proteome</keyword>
<dbReference type="eggNOG" id="COG0823">
    <property type="taxonomic scope" value="Bacteria"/>
</dbReference>
<comment type="caution">
    <text evidence="3">The sequence shown here is derived from an EMBL/GenBank/DDBJ whole genome shotgun (WGS) entry which is preliminary data.</text>
</comment>
<dbReference type="Gene3D" id="2.120.10.30">
    <property type="entry name" value="TolB, C-terminal domain"/>
    <property type="match status" value="2"/>
</dbReference>
<gene>
    <name evidence="3" type="ORF">N783_10980</name>
</gene>
<dbReference type="Proteomes" id="UP000030403">
    <property type="component" value="Unassembled WGS sequence"/>
</dbReference>
<name>A0A0A5GDG2_9BACI</name>